<name>A0A4U6U8F9_SETVI</name>
<evidence type="ECO:0000256" key="1">
    <source>
        <dbReference type="SAM" id="MobiDB-lite"/>
    </source>
</evidence>
<protein>
    <submittedName>
        <fullName evidence="2">Uncharacterized protein</fullName>
    </submittedName>
</protein>
<proteinExistence type="predicted"/>
<evidence type="ECO:0000313" key="3">
    <source>
        <dbReference type="Proteomes" id="UP000298652"/>
    </source>
</evidence>
<sequence length="137" mass="14788">MSPTSMGTWPMACGVLTNILSRPSSRQIDDWHGDDVVDDGESGAAAPSLGEGTELGDNMSLGGNGEGEWHLCNSSLLPLATNTPPLPMLRRHHRLPPPKHVHTERGCGPGAWRPRLAVPPRGLPPATHRWRMAPLAW</sequence>
<evidence type="ECO:0000313" key="2">
    <source>
        <dbReference type="EMBL" id="TKW10855.1"/>
    </source>
</evidence>
<keyword evidence="3" id="KW-1185">Reference proteome</keyword>
<gene>
    <name evidence="2" type="ORF">SEVIR_6G195050v2</name>
</gene>
<dbReference type="EMBL" id="CM016557">
    <property type="protein sequence ID" value="TKW10855.1"/>
    <property type="molecule type" value="Genomic_DNA"/>
</dbReference>
<dbReference type="Gramene" id="TKW10855">
    <property type="protein sequence ID" value="TKW10855"/>
    <property type="gene ID" value="SEVIR_6G195050v2"/>
</dbReference>
<organism evidence="2 3">
    <name type="scientific">Setaria viridis</name>
    <name type="common">Green bristlegrass</name>
    <name type="synonym">Setaria italica subsp. viridis</name>
    <dbReference type="NCBI Taxonomy" id="4556"/>
    <lineage>
        <taxon>Eukaryota</taxon>
        <taxon>Viridiplantae</taxon>
        <taxon>Streptophyta</taxon>
        <taxon>Embryophyta</taxon>
        <taxon>Tracheophyta</taxon>
        <taxon>Spermatophyta</taxon>
        <taxon>Magnoliopsida</taxon>
        <taxon>Liliopsida</taxon>
        <taxon>Poales</taxon>
        <taxon>Poaceae</taxon>
        <taxon>PACMAD clade</taxon>
        <taxon>Panicoideae</taxon>
        <taxon>Panicodae</taxon>
        <taxon>Paniceae</taxon>
        <taxon>Cenchrinae</taxon>
        <taxon>Setaria</taxon>
    </lineage>
</organism>
<dbReference type="Proteomes" id="UP000298652">
    <property type="component" value="Chromosome 6"/>
</dbReference>
<dbReference type="AlphaFoldDB" id="A0A4U6U8F9"/>
<accession>A0A4U6U8F9</accession>
<reference evidence="2" key="1">
    <citation type="submission" date="2019-03" db="EMBL/GenBank/DDBJ databases">
        <title>WGS assembly of Setaria viridis.</title>
        <authorList>
            <person name="Huang P."/>
            <person name="Jenkins J."/>
            <person name="Grimwood J."/>
            <person name="Barry K."/>
            <person name="Healey A."/>
            <person name="Mamidi S."/>
            <person name="Sreedasyam A."/>
            <person name="Shu S."/>
            <person name="Feldman M."/>
            <person name="Wu J."/>
            <person name="Yu Y."/>
            <person name="Chen C."/>
            <person name="Johnson J."/>
            <person name="Rokhsar D."/>
            <person name="Baxter I."/>
            <person name="Schmutz J."/>
            <person name="Brutnell T."/>
            <person name="Kellogg E."/>
        </authorList>
    </citation>
    <scope>NUCLEOTIDE SEQUENCE [LARGE SCALE GENOMIC DNA]</scope>
</reference>
<feature type="region of interest" description="Disordered" evidence="1">
    <location>
        <begin position="26"/>
        <end position="62"/>
    </location>
</feature>